<organism evidence="4 5">
    <name type="scientific">Tanacetum coccineum</name>
    <dbReference type="NCBI Taxonomy" id="301880"/>
    <lineage>
        <taxon>Eukaryota</taxon>
        <taxon>Viridiplantae</taxon>
        <taxon>Streptophyta</taxon>
        <taxon>Embryophyta</taxon>
        <taxon>Tracheophyta</taxon>
        <taxon>Spermatophyta</taxon>
        <taxon>Magnoliopsida</taxon>
        <taxon>eudicotyledons</taxon>
        <taxon>Gunneridae</taxon>
        <taxon>Pentapetalae</taxon>
        <taxon>asterids</taxon>
        <taxon>campanulids</taxon>
        <taxon>Asterales</taxon>
        <taxon>Asteraceae</taxon>
        <taxon>Asteroideae</taxon>
        <taxon>Anthemideae</taxon>
        <taxon>Anthemidinae</taxon>
        <taxon>Tanacetum</taxon>
    </lineage>
</organism>
<evidence type="ECO:0000313" key="5">
    <source>
        <dbReference type="Proteomes" id="UP001151760"/>
    </source>
</evidence>
<protein>
    <submittedName>
        <fullName evidence="4">TMV resistance protein N-like protein</fullName>
    </submittedName>
</protein>
<accession>A0ABQ4Z058</accession>
<dbReference type="PANTHER" id="PTHR32009:SF109">
    <property type="entry name" value="TOLL-INTERLEUKIN-RESISTANCE (TIR) DOMAIN FAMILY PROTEIN"/>
    <property type="match status" value="1"/>
</dbReference>
<dbReference type="InterPro" id="IPR035897">
    <property type="entry name" value="Toll_tir_struct_dom_sf"/>
</dbReference>
<dbReference type="PANTHER" id="PTHR32009">
    <property type="entry name" value="TMV RESISTANCE PROTEIN N-LIKE"/>
    <property type="match status" value="1"/>
</dbReference>
<dbReference type="SMART" id="SM00255">
    <property type="entry name" value="TIR"/>
    <property type="match status" value="1"/>
</dbReference>
<evidence type="ECO:0000259" key="3">
    <source>
        <dbReference type="PROSITE" id="PS50104"/>
    </source>
</evidence>
<dbReference type="InterPro" id="IPR001245">
    <property type="entry name" value="Ser-Thr/Tyr_kinase_cat_dom"/>
</dbReference>
<dbReference type="Gene3D" id="3.30.200.20">
    <property type="entry name" value="Phosphorylase Kinase, domain 1"/>
    <property type="match status" value="1"/>
</dbReference>
<reference evidence="4" key="1">
    <citation type="journal article" date="2022" name="Int. J. Mol. Sci.">
        <title>Draft Genome of Tanacetum Coccineum: Genomic Comparison of Closely Related Tanacetum-Family Plants.</title>
        <authorList>
            <person name="Yamashiro T."/>
            <person name="Shiraishi A."/>
            <person name="Nakayama K."/>
            <person name="Satake H."/>
        </authorList>
    </citation>
    <scope>NUCLEOTIDE SEQUENCE</scope>
</reference>
<name>A0ABQ4Z058_9ASTR</name>
<dbReference type="Proteomes" id="UP001151760">
    <property type="component" value="Unassembled WGS sequence"/>
</dbReference>
<dbReference type="EMBL" id="BQNB010010824">
    <property type="protein sequence ID" value="GJS82443.1"/>
    <property type="molecule type" value="Genomic_DNA"/>
</dbReference>
<dbReference type="PROSITE" id="PS50104">
    <property type="entry name" value="TIR"/>
    <property type="match status" value="1"/>
</dbReference>
<dbReference type="InterPro" id="IPR000719">
    <property type="entry name" value="Prot_kinase_dom"/>
</dbReference>
<dbReference type="PROSITE" id="PS50011">
    <property type="entry name" value="PROTEIN_KINASE_DOM"/>
    <property type="match status" value="1"/>
</dbReference>
<dbReference type="InterPro" id="IPR000157">
    <property type="entry name" value="TIR_dom"/>
</dbReference>
<dbReference type="Gene3D" id="3.40.50.10140">
    <property type="entry name" value="Toll/interleukin-1 receptor homology (TIR) domain"/>
    <property type="match status" value="1"/>
</dbReference>
<evidence type="ECO:0000256" key="1">
    <source>
        <dbReference type="ARBA" id="ARBA00023027"/>
    </source>
</evidence>
<keyword evidence="5" id="KW-1185">Reference proteome</keyword>
<feature type="domain" description="Protein kinase" evidence="2">
    <location>
        <begin position="25"/>
        <end position="376"/>
    </location>
</feature>
<dbReference type="SUPFAM" id="SSF52200">
    <property type="entry name" value="Toll/Interleukin receptor TIR domain"/>
    <property type="match status" value="1"/>
</dbReference>
<feature type="domain" description="TIR" evidence="3">
    <location>
        <begin position="211"/>
        <end position="370"/>
    </location>
</feature>
<sequence length="685" mass="76592">MSSSTKELKHIQIPLQEISLATNHFSEENKIAAGGFGTVYRGESDKHGIIAVKRLVTRENGQGNHEFLTEIEMLSSCEHENIVYFHGFAYVTKYQDDRVFLSVLAQKHYKRQTLEKIIHSDLQNQINAASLHTFSTIANQCFKNADDRPTMKEVVKQLERALSNQLAPSGIWSDVYDGFSDAEDGDFAALQQSGMMTSASHSAPTGSSQLWNYDVFISFRGEDTRKTFVDHLYYALEQQGIHTYKDETLPAGPFELSPVLFKAISESRISVIVFSKNYAHSSWCLDELEHIMKCRDERGQLVYPIYYDVEPTAVRNQTSTYGEAFLKHEYENRNKAQSWRKALADAGNLARLELKSKVNGRFGIKGVKVLKNLPYFSTVRSSVPPNATIQITLELVSSMRFSEAATYHKVSKKNLKKGEGYDRPNDSAIVQVKLSRKIEKVYEAATSGSLSNLLAKKLSSYILQSKYARKELEGKQVRARVGDVCSSIAAGGISNSNSNFITEARATGFRCYNRDSDSIVQSLALIGLPSRKSRKKSARIKNASEKTLAEIEKLHLSVINSTANFANSTLHIIVITQMDKDLTMTMKGLVHVFMVVMPKELSHSSVRITVDAPGDRKCSYLQDTDIDDDTIRFASTGIILLVLGGFAWYYTHAYIEDAVTFIANSSVTFLAKRSNIPTVASRANV</sequence>
<evidence type="ECO:0000259" key="2">
    <source>
        <dbReference type="PROSITE" id="PS50011"/>
    </source>
</evidence>
<proteinExistence type="predicted"/>
<dbReference type="Pfam" id="PF01582">
    <property type="entry name" value="TIR"/>
    <property type="match status" value="1"/>
</dbReference>
<evidence type="ECO:0000313" key="4">
    <source>
        <dbReference type="EMBL" id="GJS82443.1"/>
    </source>
</evidence>
<keyword evidence="1" id="KW-0520">NAD</keyword>
<dbReference type="InterPro" id="IPR011009">
    <property type="entry name" value="Kinase-like_dom_sf"/>
</dbReference>
<gene>
    <name evidence="4" type="ORF">Tco_0748984</name>
</gene>
<dbReference type="Pfam" id="PF07714">
    <property type="entry name" value="PK_Tyr_Ser-Thr"/>
    <property type="match status" value="1"/>
</dbReference>
<comment type="caution">
    <text evidence="4">The sequence shown here is derived from an EMBL/GenBank/DDBJ whole genome shotgun (WGS) entry which is preliminary data.</text>
</comment>
<reference evidence="4" key="2">
    <citation type="submission" date="2022-01" db="EMBL/GenBank/DDBJ databases">
        <authorList>
            <person name="Yamashiro T."/>
            <person name="Shiraishi A."/>
            <person name="Satake H."/>
            <person name="Nakayama K."/>
        </authorList>
    </citation>
    <scope>NUCLEOTIDE SEQUENCE</scope>
</reference>
<dbReference type="SUPFAM" id="SSF56112">
    <property type="entry name" value="Protein kinase-like (PK-like)"/>
    <property type="match status" value="1"/>
</dbReference>